<dbReference type="OrthoDB" id="6161812at2759"/>
<comment type="caution">
    <text evidence="4">The sequence shown here is derived from an EMBL/GenBank/DDBJ whole genome shotgun (WGS) entry which is preliminary data.</text>
</comment>
<dbReference type="SUPFAM" id="SSF48452">
    <property type="entry name" value="TPR-like"/>
    <property type="match status" value="2"/>
</dbReference>
<gene>
    <name evidence="4" type="ORF">BP5796_10180</name>
</gene>
<feature type="domain" description="DUF7779" evidence="3">
    <location>
        <begin position="393"/>
        <end position="493"/>
    </location>
</feature>
<evidence type="ECO:0000259" key="3">
    <source>
        <dbReference type="Pfam" id="PF25000"/>
    </source>
</evidence>
<dbReference type="Pfam" id="PF00931">
    <property type="entry name" value="NB-ARC"/>
    <property type="match status" value="1"/>
</dbReference>
<dbReference type="InterPro" id="IPR027417">
    <property type="entry name" value="P-loop_NTPase"/>
</dbReference>
<feature type="domain" description="NB-ARC" evidence="2">
    <location>
        <begin position="143"/>
        <end position="303"/>
    </location>
</feature>
<organism evidence="4 5">
    <name type="scientific">Coleophoma crateriformis</name>
    <dbReference type="NCBI Taxonomy" id="565419"/>
    <lineage>
        <taxon>Eukaryota</taxon>
        <taxon>Fungi</taxon>
        <taxon>Dikarya</taxon>
        <taxon>Ascomycota</taxon>
        <taxon>Pezizomycotina</taxon>
        <taxon>Leotiomycetes</taxon>
        <taxon>Helotiales</taxon>
        <taxon>Dermateaceae</taxon>
        <taxon>Coleophoma</taxon>
    </lineage>
</organism>
<dbReference type="Gene3D" id="1.25.40.10">
    <property type="entry name" value="Tetratricopeptide repeat domain"/>
    <property type="match status" value="1"/>
</dbReference>
<protein>
    <submittedName>
        <fullName evidence="4">Uncharacterized protein</fullName>
    </submittedName>
</protein>
<dbReference type="Proteomes" id="UP000256328">
    <property type="component" value="Unassembled WGS sequence"/>
</dbReference>
<dbReference type="AlphaFoldDB" id="A0A3D8QUW4"/>
<dbReference type="InterPro" id="IPR019734">
    <property type="entry name" value="TPR_rpt"/>
</dbReference>
<dbReference type="SMART" id="SM00028">
    <property type="entry name" value="TPR"/>
    <property type="match status" value="4"/>
</dbReference>
<dbReference type="PANTHER" id="PTHR35205">
    <property type="entry name" value="NB-ARC AND TPR DOMAIN PROTEIN"/>
    <property type="match status" value="1"/>
</dbReference>
<evidence type="ECO:0000256" key="1">
    <source>
        <dbReference type="PROSITE-ProRule" id="PRU00339"/>
    </source>
</evidence>
<dbReference type="Pfam" id="PF13181">
    <property type="entry name" value="TPR_8"/>
    <property type="match status" value="2"/>
</dbReference>
<sequence>MGRTVIWSKRLRKDIEVFNRCLDACDDDMNEARLTAVEILESILQILSESVQHLQNCPTDSEASKDWKHVEETIAEYLSEIEWAVKHVNEITNYSKANREKQANNLAMRHGLVFEPEEPGTFPIFMSSKKYPNGRNDEFYGRQEELDRINRYLDYNGSTELRTYTIYGRRGVGKTDLAMEYAARNPAGFDAIFWIECETSLSLRHSFTSMAVELNLPGADRSGHHEENQLAVLKWLKTTKKTWLLIFDNAERESILNGYWPLGSVGAILITSRKYYNFMKDNKRRGDTIMPFDETQSWELLIKLLGKSWEDLDKRGLIKTSEEKAAREFIKAIGGLALAIQIAAQLIRDPNIGGNTIESTYDTFKEHVRTLPPRVVKQRSNLVHALDALWNMTFNSLTRNGRALLSVLSLLSPDGILIDLFLPKNQKALDGKLAFCKQHPDHVDAKSQATLSSVIEPTRALRAAIDELVRAKLIKEDIRARMLWAHRVVQEAMNYHSTLDLQEYFNSASALVYEAFPKQEKGDYLSERDRCREFISHGAHLSLKFAIYEKGGVEKLKGSEEFIKLLSNCAWYLYEIGDYAQCLKVVETDCLACKKDTLQYATLCNIAGAAYFELNRLNECRVNYETMYKLHAQFLPEDSLERSVSYHNMGNLESACENHEEAMIYFDRAIAIRTQAGDDATDLLALALLCKARAHYCLDNLDDAFKITARSEALFVRNSGSSENHFLALYETPHKQGLFKTCANVHRSVHYVYGNIEWAKKEWSLARHHYGQSCKVGLINGPVHPITAAAYYSIACCEFELKHPEVAKKNLEKALAIASLRSPNRDDGTMARIMWKMSVMLDDDTYGTYAKEADALRLRAELARQQLTASGESGLVFSIDENGNEDRDETEASYEALIPFFYR</sequence>
<keyword evidence="5" id="KW-1185">Reference proteome</keyword>
<dbReference type="InterPro" id="IPR056681">
    <property type="entry name" value="DUF7779"/>
</dbReference>
<evidence type="ECO:0000313" key="5">
    <source>
        <dbReference type="Proteomes" id="UP000256328"/>
    </source>
</evidence>
<dbReference type="SUPFAM" id="SSF52540">
    <property type="entry name" value="P-loop containing nucleoside triphosphate hydrolases"/>
    <property type="match status" value="1"/>
</dbReference>
<dbReference type="Gene3D" id="3.40.50.300">
    <property type="entry name" value="P-loop containing nucleotide triphosphate hydrolases"/>
    <property type="match status" value="1"/>
</dbReference>
<dbReference type="PANTHER" id="PTHR35205:SF1">
    <property type="entry name" value="ZU5 DOMAIN-CONTAINING PROTEIN"/>
    <property type="match status" value="1"/>
</dbReference>
<reference evidence="4 5" key="1">
    <citation type="journal article" date="2018" name="IMA Fungus">
        <title>IMA Genome-F 9: Draft genome sequence of Annulohypoxylon stygium, Aspergillus mulundensis, Berkeleyomyces basicola (syn. Thielaviopsis basicola), Ceratocystis smalleyi, two Cercospora beticola strains, Coleophoma cylindrospora, Fusarium fracticaudum, Phialophora cf. hyalina, and Morchella septimelata.</title>
        <authorList>
            <person name="Wingfield B.D."/>
            <person name="Bills G.F."/>
            <person name="Dong Y."/>
            <person name="Huang W."/>
            <person name="Nel W.J."/>
            <person name="Swalarsk-Parry B.S."/>
            <person name="Vaghefi N."/>
            <person name="Wilken P.M."/>
            <person name="An Z."/>
            <person name="de Beer Z.W."/>
            <person name="De Vos L."/>
            <person name="Chen L."/>
            <person name="Duong T.A."/>
            <person name="Gao Y."/>
            <person name="Hammerbacher A."/>
            <person name="Kikkert J.R."/>
            <person name="Li Y."/>
            <person name="Li H."/>
            <person name="Li K."/>
            <person name="Li Q."/>
            <person name="Liu X."/>
            <person name="Ma X."/>
            <person name="Naidoo K."/>
            <person name="Pethybridge S.J."/>
            <person name="Sun J."/>
            <person name="Steenkamp E.T."/>
            <person name="van der Nest M.A."/>
            <person name="van Wyk S."/>
            <person name="Wingfield M.J."/>
            <person name="Xiong C."/>
            <person name="Yue Q."/>
            <person name="Zhang X."/>
        </authorList>
    </citation>
    <scope>NUCLEOTIDE SEQUENCE [LARGE SCALE GENOMIC DNA]</scope>
    <source>
        <strain evidence="4 5">BP5796</strain>
    </source>
</reference>
<name>A0A3D8QUW4_9HELO</name>
<dbReference type="InterPro" id="IPR002182">
    <property type="entry name" value="NB-ARC"/>
</dbReference>
<accession>A0A3D8QUW4</accession>
<proteinExistence type="predicted"/>
<dbReference type="Pfam" id="PF25000">
    <property type="entry name" value="DUF7779"/>
    <property type="match status" value="1"/>
</dbReference>
<evidence type="ECO:0000259" key="2">
    <source>
        <dbReference type="Pfam" id="PF00931"/>
    </source>
</evidence>
<feature type="repeat" description="TPR" evidence="1">
    <location>
        <begin position="643"/>
        <end position="676"/>
    </location>
</feature>
<evidence type="ECO:0000313" key="4">
    <source>
        <dbReference type="EMBL" id="RDW65488.1"/>
    </source>
</evidence>
<keyword evidence="1" id="KW-0802">TPR repeat</keyword>
<dbReference type="EMBL" id="PDLN01000015">
    <property type="protein sequence ID" value="RDW65488.1"/>
    <property type="molecule type" value="Genomic_DNA"/>
</dbReference>
<dbReference type="GO" id="GO:0043531">
    <property type="term" value="F:ADP binding"/>
    <property type="evidence" value="ECO:0007669"/>
    <property type="project" value="InterPro"/>
</dbReference>
<dbReference type="PROSITE" id="PS50005">
    <property type="entry name" value="TPR"/>
    <property type="match status" value="1"/>
</dbReference>
<dbReference type="InterPro" id="IPR011990">
    <property type="entry name" value="TPR-like_helical_dom_sf"/>
</dbReference>